<dbReference type="NCBIfam" id="NF033540">
    <property type="entry name" value="transpos_IS701"/>
    <property type="match status" value="1"/>
</dbReference>
<protein>
    <submittedName>
        <fullName evidence="2">SRSO17 transposase</fullName>
    </submittedName>
</protein>
<sequence length="438" mass="48618">MAAGHSVNPARWRVILDEAVARVADRFARAEPRRTAAAFVEGLLSSVERKTCWSLAERAGHGDPQAMQRLLRTALWDADAVRDDVRAWLVEQLGHPEGVLITDETGFLKKGLGSVGVQRQYTGTAGRVENAQVGVFLAYVSPLGRALIDRRLYLPETTWCERHDRRAAAGVPDQVGFATKPALARQMIAAALDDGVPVGWATGDEVYGADPGLRADLEQRGVGYVLAVGCDRRVTVNDGRTLVRVDELADRIPTAEWQRHSCGPGAKGPRDYLWAWITTSLHGEHRWLLIRRNHSTGELAFYLCWSPKPVPLHTLVTVAGSRWSIEELFQTGKGQVGLDHYQVRGWTGWHRFITLAMLALAVLTVLAAASAEQADSDPEIIALTVAEIRRLLNAFVLALPLPPAHTLHWSTWRRTSQARARRSHYQRRLSHHASRQVK</sequence>
<organism evidence="2 3">
    <name type="scientific">Micromonospora inositola</name>
    <dbReference type="NCBI Taxonomy" id="47865"/>
    <lineage>
        <taxon>Bacteria</taxon>
        <taxon>Bacillati</taxon>
        <taxon>Actinomycetota</taxon>
        <taxon>Actinomycetes</taxon>
        <taxon>Micromonosporales</taxon>
        <taxon>Micromonosporaceae</taxon>
        <taxon>Micromonospora</taxon>
    </lineage>
</organism>
<feature type="domain" description="Transposase IS701-like DDE" evidence="1">
    <location>
        <begin position="23"/>
        <end position="236"/>
    </location>
</feature>
<dbReference type="InterPro" id="IPR012337">
    <property type="entry name" value="RNaseH-like_sf"/>
</dbReference>
<dbReference type="InterPro" id="IPR039365">
    <property type="entry name" value="IS701-like"/>
</dbReference>
<dbReference type="PANTHER" id="PTHR33627">
    <property type="entry name" value="TRANSPOSASE"/>
    <property type="match status" value="1"/>
</dbReference>
<gene>
    <name evidence="2" type="ORF">GA0070613_4957</name>
</gene>
<accession>A0A1C5JNV4</accession>
<dbReference type="PANTHER" id="PTHR33627:SF1">
    <property type="entry name" value="TRANSPOSASE"/>
    <property type="match status" value="1"/>
</dbReference>
<evidence type="ECO:0000259" key="1">
    <source>
        <dbReference type="Pfam" id="PF13546"/>
    </source>
</evidence>
<evidence type="ECO:0000313" key="2">
    <source>
        <dbReference type="EMBL" id="SCG71686.1"/>
    </source>
</evidence>
<dbReference type="Pfam" id="PF13546">
    <property type="entry name" value="DDE_5"/>
    <property type="match status" value="1"/>
</dbReference>
<evidence type="ECO:0000313" key="3">
    <source>
        <dbReference type="Proteomes" id="UP000198221"/>
    </source>
</evidence>
<dbReference type="AlphaFoldDB" id="A0A1C5JNV4"/>
<dbReference type="SUPFAM" id="SSF53098">
    <property type="entry name" value="Ribonuclease H-like"/>
    <property type="match status" value="1"/>
</dbReference>
<dbReference type="InterPro" id="IPR038721">
    <property type="entry name" value="IS701-like_DDE_dom"/>
</dbReference>
<proteinExistence type="predicted"/>
<dbReference type="EMBL" id="LT607754">
    <property type="protein sequence ID" value="SCG71686.1"/>
    <property type="molecule type" value="Genomic_DNA"/>
</dbReference>
<reference evidence="3" key="1">
    <citation type="submission" date="2016-06" db="EMBL/GenBank/DDBJ databases">
        <authorList>
            <person name="Varghese N."/>
            <person name="Submissions Spin"/>
        </authorList>
    </citation>
    <scope>NUCLEOTIDE SEQUENCE [LARGE SCALE GENOMIC DNA]</scope>
    <source>
        <strain evidence="3">DSM 43819</strain>
    </source>
</reference>
<keyword evidence="3" id="KW-1185">Reference proteome</keyword>
<dbReference type="Proteomes" id="UP000198221">
    <property type="component" value="Chromosome I"/>
</dbReference>
<name>A0A1C5JNV4_9ACTN</name>